<evidence type="ECO:0000256" key="5">
    <source>
        <dbReference type="ARBA" id="ARBA00023235"/>
    </source>
</evidence>
<dbReference type="PROSITE" id="PS00710">
    <property type="entry name" value="PGM_PMM"/>
    <property type="match status" value="1"/>
</dbReference>
<dbReference type="PANTHER" id="PTHR42946:SF1">
    <property type="entry name" value="PHOSPHOGLUCOMUTASE (ALPHA-D-GLUCOSE-1,6-BISPHOSPHATE-DEPENDENT)"/>
    <property type="match status" value="1"/>
</dbReference>
<dbReference type="EMBL" id="CP003806">
    <property type="protein sequence ID" value="AGF48869.1"/>
    <property type="molecule type" value="Genomic_DNA"/>
</dbReference>
<proteinExistence type="inferred from homology"/>
<dbReference type="OrthoDB" id="9803322at2"/>
<feature type="modified residue" description="Phosphoserine" evidence="6">
    <location>
        <position position="108"/>
    </location>
</feature>
<dbReference type="NCBIfam" id="NF008139">
    <property type="entry name" value="PRK10887.1"/>
    <property type="match status" value="1"/>
</dbReference>
<dbReference type="GO" id="GO:0005829">
    <property type="term" value="C:cytosol"/>
    <property type="evidence" value="ECO:0007669"/>
    <property type="project" value="TreeGrafter"/>
</dbReference>
<organism evidence="13 14">
    <name type="scientific">Candidatus Kinetoplastidibacterium galati TCC219</name>
    <dbReference type="NCBI Taxonomy" id="1208921"/>
    <lineage>
        <taxon>Bacteria</taxon>
        <taxon>Pseudomonadati</taxon>
        <taxon>Pseudomonadota</taxon>
        <taxon>Betaproteobacteria</taxon>
        <taxon>Candidatus Kinetoplastidibacterium</taxon>
    </lineage>
</organism>
<feature type="active site" description="Phosphoserine intermediate" evidence="6">
    <location>
        <position position="108"/>
    </location>
</feature>
<comment type="similarity">
    <text evidence="1 6 7">Belongs to the phosphohexose mutase family.</text>
</comment>
<dbReference type="InterPro" id="IPR005846">
    <property type="entry name" value="A-D-PHexomutase_a/b/a-III"/>
</dbReference>
<dbReference type="HAMAP" id="MF_01554_B">
    <property type="entry name" value="GlmM_B"/>
    <property type="match status" value="1"/>
</dbReference>
<comment type="PTM">
    <text evidence="6">Activated by phosphorylation.</text>
</comment>
<dbReference type="HOGENOM" id="CLU_016950_7_0_4"/>
<dbReference type="eggNOG" id="COG1109">
    <property type="taxonomic scope" value="Bacteria"/>
</dbReference>
<keyword evidence="4 6" id="KW-0460">Magnesium</keyword>
<evidence type="ECO:0000313" key="14">
    <source>
        <dbReference type="Proteomes" id="UP000011658"/>
    </source>
</evidence>
<dbReference type="Pfam" id="PF02879">
    <property type="entry name" value="PGM_PMM_II"/>
    <property type="match status" value="1"/>
</dbReference>
<dbReference type="Pfam" id="PF02878">
    <property type="entry name" value="PGM_PMM_I"/>
    <property type="match status" value="1"/>
</dbReference>
<evidence type="ECO:0000259" key="11">
    <source>
        <dbReference type="Pfam" id="PF02879"/>
    </source>
</evidence>
<name>M1M0N7_9PROT</name>
<comment type="catalytic activity">
    <reaction evidence="6 8">
        <text>alpha-D-glucosamine 1-phosphate = D-glucosamine 6-phosphate</text>
        <dbReference type="Rhea" id="RHEA:23424"/>
        <dbReference type="ChEBI" id="CHEBI:58516"/>
        <dbReference type="ChEBI" id="CHEBI:58725"/>
        <dbReference type="EC" id="5.4.2.10"/>
    </reaction>
</comment>
<dbReference type="InterPro" id="IPR036900">
    <property type="entry name" value="A-D-PHexomutase_C_sf"/>
</dbReference>
<dbReference type="EC" id="5.4.2.10" evidence="6 8"/>
<dbReference type="Gene3D" id="3.30.310.50">
    <property type="entry name" value="Alpha-D-phosphohexomutase, C-terminal domain"/>
    <property type="match status" value="1"/>
</dbReference>
<dbReference type="GO" id="GO:0005975">
    <property type="term" value="P:carbohydrate metabolic process"/>
    <property type="evidence" value="ECO:0007669"/>
    <property type="project" value="InterPro"/>
</dbReference>
<keyword evidence="2 6" id="KW-0597">Phosphoprotein</keyword>
<dbReference type="FunFam" id="3.40.120.10:FF:000003">
    <property type="entry name" value="Phosphoglucosamine mutase"/>
    <property type="match status" value="1"/>
</dbReference>
<gene>
    <name evidence="6" type="primary">glmM</name>
    <name evidence="13" type="ORF">ST1E_0420</name>
</gene>
<dbReference type="NCBIfam" id="TIGR01455">
    <property type="entry name" value="glmM"/>
    <property type="match status" value="1"/>
</dbReference>
<feature type="domain" description="Alpha-D-phosphohexomutase alpha/beta/alpha" evidence="11">
    <location>
        <begin position="163"/>
        <end position="260"/>
    </location>
</feature>
<dbReference type="InterPro" id="IPR050060">
    <property type="entry name" value="Phosphoglucosamine_mutase"/>
</dbReference>
<dbReference type="STRING" id="1208921.ST1E_0420"/>
<dbReference type="GO" id="GO:0009252">
    <property type="term" value="P:peptidoglycan biosynthetic process"/>
    <property type="evidence" value="ECO:0007669"/>
    <property type="project" value="TreeGrafter"/>
</dbReference>
<dbReference type="RefSeq" id="WP_015389354.1">
    <property type="nucleotide sequence ID" value="NC_020284.1"/>
</dbReference>
<dbReference type="PATRIC" id="fig|1208921.3.peg.146"/>
<evidence type="ECO:0000313" key="13">
    <source>
        <dbReference type="EMBL" id="AGF48869.1"/>
    </source>
</evidence>
<protein>
    <recommendedName>
        <fullName evidence="6 8">Phosphoglucosamine mutase</fullName>
        <ecNumber evidence="6 8">5.4.2.10</ecNumber>
    </recommendedName>
</protein>
<evidence type="ECO:0000259" key="10">
    <source>
        <dbReference type="Pfam" id="PF02878"/>
    </source>
</evidence>
<evidence type="ECO:0000259" key="12">
    <source>
        <dbReference type="Pfam" id="PF02880"/>
    </source>
</evidence>
<dbReference type="CDD" id="cd05802">
    <property type="entry name" value="GlmM"/>
    <property type="match status" value="1"/>
</dbReference>
<dbReference type="Pfam" id="PF00408">
    <property type="entry name" value="PGM_PMM_IV"/>
    <property type="match status" value="1"/>
</dbReference>
<evidence type="ECO:0000256" key="1">
    <source>
        <dbReference type="ARBA" id="ARBA00010231"/>
    </source>
</evidence>
<feature type="binding site" evidence="6">
    <location>
        <position position="249"/>
    </location>
    <ligand>
        <name>Mg(2+)</name>
        <dbReference type="ChEBI" id="CHEBI:18420"/>
    </ligand>
</feature>
<dbReference type="GO" id="GO:0000287">
    <property type="term" value="F:magnesium ion binding"/>
    <property type="evidence" value="ECO:0007669"/>
    <property type="project" value="UniProtKB-UniRule"/>
</dbReference>
<dbReference type="GO" id="GO:0006048">
    <property type="term" value="P:UDP-N-acetylglucosamine biosynthetic process"/>
    <property type="evidence" value="ECO:0007669"/>
    <property type="project" value="TreeGrafter"/>
</dbReference>
<feature type="domain" description="Alpha-D-phosphohexomutase C-terminal" evidence="9">
    <location>
        <begin position="403"/>
        <end position="444"/>
    </location>
</feature>
<dbReference type="FunFam" id="3.40.120.10:FF:000001">
    <property type="entry name" value="Phosphoglucosamine mutase"/>
    <property type="match status" value="1"/>
</dbReference>
<dbReference type="Gene3D" id="3.40.120.10">
    <property type="entry name" value="Alpha-D-Glucose-1,6-Bisphosphate, subunit A, domain 3"/>
    <property type="match status" value="3"/>
</dbReference>
<evidence type="ECO:0000256" key="4">
    <source>
        <dbReference type="ARBA" id="ARBA00022842"/>
    </source>
</evidence>
<dbReference type="SUPFAM" id="SSF53738">
    <property type="entry name" value="Phosphoglucomutase, first 3 domains"/>
    <property type="match status" value="3"/>
</dbReference>
<feature type="binding site" description="via phosphate group" evidence="6">
    <location>
        <position position="108"/>
    </location>
    <ligand>
        <name>Mg(2+)</name>
        <dbReference type="ChEBI" id="CHEBI:18420"/>
    </ligand>
</feature>
<dbReference type="PRINTS" id="PR00509">
    <property type="entry name" value="PGMPMM"/>
</dbReference>
<feature type="domain" description="Alpha-D-phosphohexomutase alpha/beta/alpha" evidence="12">
    <location>
        <begin position="264"/>
        <end position="371"/>
    </location>
</feature>
<feature type="binding site" evidence="6">
    <location>
        <position position="251"/>
    </location>
    <ligand>
        <name>Mg(2+)</name>
        <dbReference type="ChEBI" id="CHEBI:18420"/>
    </ligand>
</feature>
<dbReference type="InterPro" id="IPR016055">
    <property type="entry name" value="A-D-PHexomutase_a/b/a-I/II/III"/>
</dbReference>
<dbReference type="AlphaFoldDB" id="M1M0N7"/>
<dbReference type="InterPro" id="IPR005841">
    <property type="entry name" value="Alpha-D-phosphohexomutase_SF"/>
</dbReference>
<evidence type="ECO:0000256" key="6">
    <source>
        <dbReference type="HAMAP-Rule" id="MF_01554"/>
    </source>
</evidence>
<dbReference type="InterPro" id="IPR005844">
    <property type="entry name" value="A-D-PHexomutase_a/b/a-I"/>
</dbReference>
<dbReference type="PANTHER" id="PTHR42946">
    <property type="entry name" value="PHOSPHOHEXOSE MUTASE"/>
    <property type="match status" value="1"/>
</dbReference>
<evidence type="ECO:0000259" key="9">
    <source>
        <dbReference type="Pfam" id="PF00408"/>
    </source>
</evidence>
<keyword evidence="3 6" id="KW-0479">Metal-binding</keyword>
<sequence>MKQDRKYFGTDGIRGIIGSCNMNHDFLFRVGYAAGIFFSEKIKNKECFIVIGMDTRSSGPMLSSAVKTGLLAAGVNILDVCSDAIPTPAIAYLVKHFDADGGIMVSASHNPYNYNGVKFFSSHGTKLSEKDESNIELYIEKQTIYSDRRKFGRIDFIQNACDIYLDFCKSTFINDINLNGFKIVIDSANGAAYKIAPRLFTELGASVFMVGSKPNGININDNVGSSFPELLIKEVKRTKSHLGIAFDGDADRVQMVDHNGNIFNGDELLYVIIKDRLRSDKIKGVVGTHMTNYGFELAMSRLGIGFDRANIGDRCVYEQMRKRGWLYGGESSGHLLCLDRHTTGDGIIAAVQVLSAMVSFRTKNLSYLLKDINMYPQVINNINWDVRKDWKDCRSLVSAYLRAKNLLSGNGRVLIRKSGTEAVLRIMVEAKSFDIAKKYSKDIMSSVHI</sequence>
<reference evidence="13 14" key="1">
    <citation type="journal article" date="2013" name="Genome Biol. Evol.">
        <title>Genome evolution and phylogenomic analysis of candidatus kinetoplastibacterium, the betaproteobacterial endosymbionts of strigomonas and angomonas.</title>
        <authorList>
            <person name="Alves J.M."/>
            <person name="Serrano M.G."/>
            <person name="Maia da Silva F."/>
            <person name="Voegtly L.J."/>
            <person name="Matveyev A.V."/>
            <person name="Teixeira M.M."/>
            <person name="Camargo E.P."/>
            <person name="Buck G.A."/>
        </authorList>
    </citation>
    <scope>NUCLEOTIDE SEQUENCE [LARGE SCALE GENOMIC DNA]</scope>
    <source>
        <strain evidence="13 14">TCC219</strain>
    </source>
</reference>
<comment type="function">
    <text evidence="6 8">Catalyzes the conversion of glucosamine-6-phosphate to glucosamine-1-phosphate.</text>
</comment>
<feature type="domain" description="Alpha-D-phosphohexomutase alpha/beta/alpha" evidence="10">
    <location>
        <begin position="5"/>
        <end position="143"/>
    </location>
</feature>
<dbReference type="InterPro" id="IPR016066">
    <property type="entry name" value="A-D-PHexomutase_CS"/>
</dbReference>
<evidence type="ECO:0000256" key="8">
    <source>
        <dbReference type="RuleBase" id="RU004327"/>
    </source>
</evidence>
<dbReference type="SUPFAM" id="SSF55957">
    <property type="entry name" value="Phosphoglucomutase, C-terminal domain"/>
    <property type="match status" value="1"/>
</dbReference>
<keyword evidence="5 6" id="KW-0413">Isomerase</keyword>
<comment type="cofactor">
    <cofactor evidence="6">
        <name>Mg(2+)</name>
        <dbReference type="ChEBI" id="CHEBI:18420"/>
    </cofactor>
    <text evidence="6">Binds 1 Mg(2+) ion per subunit.</text>
</comment>
<dbReference type="Proteomes" id="UP000011658">
    <property type="component" value="Chromosome"/>
</dbReference>
<evidence type="ECO:0000256" key="2">
    <source>
        <dbReference type="ARBA" id="ARBA00022553"/>
    </source>
</evidence>
<dbReference type="Pfam" id="PF02880">
    <property type="entry name" value="PGM_PMM_III"/>
    <property type="match status" value="1"/>
</dbReference>
<evidence type="ECO:0000256" key="3">
    <source>
        <dbReference type="ARBA" id="ARBA00022723"/>
    </source>
</evidence>
<accession>M1M0N7</accession>
<dbReference type="KEGG" id="kga:ST1E_0420"/>
<dbReference type="InterPro" id="IPR005843">
    <property type="entry name" value="A-D-PHexomutase_C"/>
</dbReference>
<keyword evidence="14" id="KW-1185">Reference proteome</keyword>
<dbReference type="GO" id="GO:0004615">
    <property type="term" value="F:phosphomannomutase activity"/>
    <property type="evidence" value="ECO:0007669"/>
    <property type="project" value="TreeGrafter"/>
</dbReference>
<dbReference type="InterPro" id="IPR006352">
    <property type="entry name" value="GlmM_bact"/>
</dbReference>
<dbReference type="InterPro" id="IPR005845">
    <property type="entry name" value="A-D-PHexomutase_a/b/a-II"/>
</dbReference>
<feature type="binding site" evidence="6">
    <location>
        <position position="247"/>
    </location>
    <ligand>
        <name>Mg(2+)</name>
        <dbReference type="ChEBI" id="CHEBI:18420"/>
    </ligand>
</feature>
<evidence type="ECO:0000256" key="7">
    <source>
        <dbReference type="RuleBase" id="RU004326"/>
    </source>
</evidence>
<dbReference type="GO" id="GO:0008966">
    <property type="term" value="F:phosphoglucosamine mutase activity"/>
    <property type="evidence" value="ECO:0007669"/>
    <property type="project" value="UniProtKB-UniRule"/>
</dbReference>